<sequence>MKEIKVYSQIQQLKSQGFKKEPVAKLLRMSKNTVRKYWNMTPDEYVSLAEVIRKSHTLAQFEPVILKWLYEHPSMSSAQIHDWLLEHYKIKTAERTTRRLVELLRETHKIKKAAIPRSYEAVDELPMGYQMQVDFGQKHLRNSDGQYVKVHFVGFVLSHSRYKWGYFKDKPFTSGELVQSLYGCFDYMGGKPCELVFDQDSIVSVDENYGDIMFTYEFEQFKQVEKIDVYLCRKADPESKGKVESVVKFIKINFLENRFYMGIDLLNQSFEAWLERTGNAKVHGTTKKVPAKVFLLEQEHLRPVLSTKLSMCEESITRSVRKDNTVLYLSNRYSVPQGTFGKEEEVVLRIDGERLIIEQVFGDYVIAEHNISKDKGQLIKLSAHRQNHEQGALRHLNELCELVGNEYQDYFETMRMSKPRYFKDQSDLVKELIDQHKVDLIKEAINYCMSLEIFSATDLRDTVIYLKNQAVEENLPDVPPTIKTMTNSKAATVVTQKRSIKEYEWAGGAS</sequence>
<evidence type="ECO:0000256" key="1">
    <source>
        <dbReference type="ARBA" id="ARBA00009277"/>
    </source>
</evidence>
<dbReference type="PANTHER" id="PTHR35004">
    <property type="entry name" value="TRANSPOSASE RV3428C-RELATED"/>
    <property type="match status" value="1"/>
</dbReference>
<dbReference type="Gene3D" id="3.30.420.10">
    <property type="entry name" value="Ribonuclease H-like superfamily/Ribonuclease H"/>
    <property type="match status" value="1"/>
</dbReference>
<dbReference type="RefSeq" id="WP_092335895.1">
    <property type="nucleotide sequence ID" value="NZ_FNCP01000061.1"/>
</dbReference>
<evidence type="ECO:0000259" key="2">
    <source>
        <dbReference type="PROSITE" id="PS50994"/>
    </source>
</evidence>
<organism evidence="3 4">
    <name type="scientific">Desulfosporosinus hippei DSM 8344</name>
    <dbReference type="NCBI Taxonomy" id="1121419"/>
    <lineage>
        <taxon>Bacteria</taxon>
        <taxon>Bacillati</taxon>
        <taxon>Bacillota</taxon>
        <taxon>Clostridia</taxon>
        <taxon>Eubacteriales</taxon>
        <taxon>Desulfitobacteriaceae</taxon>
        <taxon>Desulfosporosinus</taxon>
    </lineage>
</organism>
<proteinExistence type="inferred from homology"/>
<keyword evidence="4" id="KW-1185">Reference proteome</keyword>
<reference evidence="4" key="1">
    <citation type="submission" date="2016-10" db="EMBL/GenBank/DDBJ databases">
        <authorList>
            <person name="Varghese N."/>
            <person name="Submissions S."/>
        </authorList>
    </citation>
    <scope>NUCLEOTIDE SEQUENCE [LARGE SCALE GENOMIC DNA]</scope>
    <source>
        <strain evidence="4">DSM 8344</strain>
    </source>
</reference>
<accession>A0A1G8M3A8</accession>
<dbReference type="PROSITE" id="PS50994">
    <property type="entry name" value="INTEGRASE"/>
    <property type="match status" value="1"/>
</dbReference>
<dbReference type="Pfam" id="PF22483">
    <property type="entry name" value="Mu-transpos_C_2"/>
    <property type="match status" value="1"/>
</dbReference>
<dbReference type="Proteomes" id="UP000198656">
    <property type="component" value="Unassembled WGS sequence"/>
</dbReference>
<gene>
    <name evidence="3" type="ORF">SAMN05443529_1612</name>
</gene>
<dbReference type="GO" id="GO:0015074">
    <property type="term" value="P:DNA integration"/>
    <property type="evidence" value="ECO:0007669"/>
    <property type="project" value="InterPro"/>
</dbReference>
<evidence type="ECO:0000313" key="3">
    <source>
        <dbReference type="EMBL" id="SDI62267.1"/>
    </source>
</evidence>
<dbReference type="InterPro" id="IPR054353">
    <property type="entry name" value="IstA-like_C"/>
</dbReference>
<dbReference type="GO" id="GO:0003676">
    <property type="term" value="F:nucleic acid binding"/>
    <property type="evidence" value="ECO:0007669"/>
    <property type="project" value="InterPro"/>
</dbReference>
<dbReference type="InterPro" id="IPR012337">
    <property type="entry name" value="RNaseH-like_sf"/>
</dbReference>
<dbReference type="EMBL" id="FNCP01000061">
    <property type="protein sequence ID" value="SDI62267.1"/>
    <property type="molecule type" value="Genomic_DNA"/>
</dbReference>
<dbReference type="InterPro" id="IPR001584">
    <property type="entry name" value="Integrase_cat-core"/>
</dbReference>
<dbReference type="OrthoDB" id="3193769at2"/>
<name>A0A1G8M3A8_9FIRM</name>
<dbReference type="InterPro" id="IPR036397">
    <property type="entry name" value="RNaseH_sf"/>
</dbReference>
<evidence type="ECO:0000313" key="4">
    <source>
        <dbReference type="Proteomes" id="UP000198656"/>
    </source>
</evidence>
<protein>
    <submittedName>
        <fullName evidence="3">Transposase</fullName>
    </submittedName>
</protein>
<comment type="similarity">
    <text evidence="1">Belongs to the transposase IS21/IS408/IS1162 family.</text>
</comment>
<dbReference type="SUPFAM" id="SSF53098">
    <property type="entry name" value="Ribonuclease H-like"/>
    <property type="match status" value="1"/>
</dbReference>
<dbReference type="AlphaFoldDB" id="A0A1G8M3A8"/>
<feature type="domain" description="Integrase catalytic" evidence="2">
    <location>
        <begin position="122"/>
        <end position="298"/>
    </location>
</feature>